<dbReference type="RefSeq" id="WP_147665554.1">
    <property type="nucleotide sequence ID" value="NZ_VDUW01000001.1"/>
</dbReference>
<feature type="region of interest" description="Disordered" evidence="5">
    <location>
        <begin position="171"/>
        <end position="227"/>
    </location>
</feature>
<dbReference type="SUPFAM" id="SSF54001">
    <property type="entry name" value="Cysteine proteinases"/>
    <property type="match status" value="1"/>
</dbReference>
<evidence type="ECO:0000256" key="4">
    <source>
        <dbReference type="ARBA" id="ARBA00022807"/>
    </source>
</evidence>
<dbReference type="InterPro" id="IPR036365">
    <property type="entry name" value="PGBD-like_sf"/>
</dbReference>
<accession>A0A5C8P3H5</accession>
<proteinExistence type="inferred from homology"/>
<dbReference type="InterPro" id="IPR038765">
    <property type="entry name" value="Papain-like_cys_pep_sf"/>
</dbReference>
<dbReference type="Pfam" id="PF00877">
    <property type="entry name" value="NLPC_P60"/>
    <property type="match status" value="1"/>
</dbReference>
<sequence>MNETLKHAVKHSFMYGMILSQPFAAQPDTLYDLLRENETLQYGEHSKLVSTLQLKLKKLSYYEDNVDGDFGILTEHALKQFQKENNISITGHTDTETLFSIIRAERRQNLKKIEQLSEKIYPGLTSENVKLTQEILQYFGYYAGEADGIYGPLTAQAIKVAEEEHNITLENEVPQQPLKKVHADNEKKATKKEEKINNEHQLKVKEKQDKEENENKTKTVPTDPAPSTDVIQTARAQIGTPYKWGGTSPGGFDCSGFLQFVYQAEDIQIPRTVSDIWNYGTPVEQPSVGDLIFFETYKPGPSHAGIYLGDGKFIHAGESRGVEISEMDNPYWSPKYLGAKRIEN</sequence>
<dbReference type="EMBL" id="VDUW01000001">
    <property type="protein sequence ID" value="TXL67817.1"/>
    <property type="molecule type" value="Genomic_DNA"/>
</dbReference>
<evidence type="ECO:0000256" key="5">
    <source>
        <dbReference type="SAM" id="MobiDB-lite"/>
    </source>
</evidence>
<comment type="caution">
    <text evidence="7">The sequence shown here is derived from an EMBL/GenBank/DDBJ whole genome shotgun (WGS) entry which is preliminary data.</text>
</comment>
<dbReference type="PROSITE" id="PS51935">
    <property type="entry name" value="NLPC_P60"/>
    <property type="match status" value="1"/>
</dbReference>
<dbReference type="InterPro" id="IPR002477">
    <property type="entry name" value="Peptidoglycan-bd-like"/>
</dbReference>
<feature type="domain" description="NlpC/P60" evidence="6">
    <location>
        <begin position="224"/>
        <end position="343"/>
    </location>
</feature>
<name>A0A5C8P3H5_9BACI</name>
<evidence type="ECO:0000256" key="3">
    <source>
        <dbReference type="ARBA" id="ARBA00022801"/>
    </source>
</evidence>
<feature type="compositionally biased region" description="Basic and acidic residues" evidence="5">
    <location>
        <begin position="181"/>
        <end position="217"/>
    </location>
</feature>
<dbReference type="InterPro" id="IPR036366">
    <property type="entry name" value="PGBDSf"/>
</dbReference>
<dbReference type="InterPro" id="IPR000064">
    <property type="entry name" value="NLP_P60_dom"/>
</dbReference>
<dbReference type="SUPFAM" id="SSF47090">
    <property type="entry name" value="PGBD-like"/>
    <property type="match status" value="2"/>
</dbReference>
<evidence type="ECO:0000259" key="6">
    <source>
        <dbReference type="PROSITE" id="PS51935"/>
    </source>
</evidence>
<organism evidence="7 8">
    <name type="scientific">Cerasibacillus terrae</name>
    <dbReference type="NCBI Taxonomy" id="2498845"/>
    <lineage>
        <taxon>Bacteria</taxon>
        <taxon>Bacillati</taxon>
        <taxon>Bacillota</taxon>
        <taxon>Bacilli</taxon>
        <taxon>Bacillales</taxon>
        <taxon>Bacillaceae</taxon>
        <taxon>Cerasibacillus</taxon>
    </lineage>
</organism>
<evidence type="ECO:0000313" key="8">
    <source>
        <dbReference type="Proteomes" id="UP000321574"/>
    </source>
</evidence>
<keyword evidence="4" id="KW-0788">Thiol protease</keyword>
<dbReference type="PANTHER" id="PTHR47053:SF1">
    <property type="entry name" value="MUREIN DD-ENDOPEPTIDASE MEPH-RELATED"/>
    <property type="match status" value="1"/>
</dbReference>
<keyword evidence="8" id="KW-1185">Reference proteome</keyword>
<reference evidence="7 8" key="1">
    <citation type="submission" date="2019-06" db="EMBL/GenBank/DDBJ databases">
        <title>Cerasibacillus sp. nov., isolated from maize field.</title>
        <authorList>
            <person name="Lin S.-Y."/>
            <person name="Tsai C.-F."/>
            <person name="Young C.-C."/>
        </authorList>
    </citation>
    <scope>NUCLEOTIDE SEQUENCE [LARGE SCALE GENOMIC DNA]</scope>
    <source>
        <strain evidence="7 8">CC-CFT480</strain>
    </source>
</reference>
<dbReference type="InterPro" id="IPR051202">
    <property type="entry name" value="Peptidase_C40"/>
</dbReference>
<dbReference type="Gene3D" id="3.90.1720.10">
    <property type="entry name" value="endopeptidase domain like (from Nostoc punctiforme)"/>
    <property type="match status" value="1"/>
</dbReference>
<evidence type="ECO:0000256" key="1">
    <source>
        <dbReference type="ARBA" id="ARBA00007074"/>
    </source>
</evidence>
<dbReference type="Proteomes" id="UP000321574">
    <property type="component" value="Unassembled WGS sequence"/>
</dbReference>
<dbReference type="OrthoDB" id="9813368at2"/>
<gene>
    <name evidence="7" type="ORF">FHP05_02005</name>
</gene>
<comment type="similarity">
    <text evidence="1">Belongs to the peptidase C40 family.</text>
</comment>
<dbReference type="GO" id="GO:0008234">
    <property type="term" value="F:cysteine-type peptidase activity"/>
    <property type="evidence" value="ECO:0007669"/>
    <property type="project" value="UniProtKB-KW"/>
</dbReference>
<dbReference type="GO" id="GO:0006508">
    <property type="term" value="P:proteolysis"/>
    <property type="evidence" value="ECO:0007669"/>
    <property type="project" value="UniProtKB-KW"/>
</dbReference>
<keyword evidence="3" id="KW-0378">Hydrolase</keyword>
<evidence type="ECO:0000256" key="2">
    <source>
        <dbReference type="ARBA" id="ARBA00022670"/>
    </source>
</evidence>
<protein>
    <submittedName>
        <fullName evidence="7">Cell wall lytic activity</fullName>
    </submittedName>
</protein>
<keyword evidence="2" id="KW-0645">Protease</keyword>
<dbReference type="Gene3D" id="1.10.101.10">
    <property type="entry name" value="PGBD-like superfamily/PGBD"/>
    <property type="match status" value="2"/>
</dbReference>
<evidence type="ECO:0000313" key="7">
    <source>
        <dbReference type="EMBL" id="TXL67817.1"/>
    </source>
</evidence>
<dbReference type="PANTHER" id="PTHR47053">
    <property type="entry name" value="MUREIN DD-ENDOPEPTIDASE MEPH-RELATED"/>
    <property type="match status" value="1"/>
</dbReference>
<dbReference type="AlphaFoldDB" id="A0A5C8P3H5"/>
<dbReference type="Pfam" id="PF01471">
    <property type="entry name" value="PG_binding_1"/>
    <property type="match status" value="2"/>
</dbReference>